<sequence length="536" mass="60359">MYRLLRTVAADEMSSDGTMDCNDGGSSGEEYYFDDDCDGDEIDGYVDNCDKKMKDHIVLTEDEVRRGQEKMMAKVAELLSFPLGFAATVLRHFKWNEGRVEERWFSDDRRIRDAVGLPADGVPVPMALSAAEASCAICFAEYPAGQMRSAGCAHFYCGECWRGYIGAALDEGARCLSLRCPDTSCSAAVVRELVDAAAGAEDRDRYARFALRSFVEEGSGRIKWCPAPGCTLAVEYVGGADGDGNADAAADVFCACRHGFCWRCGEEAHRPVSCDTVRAWLEKNSSYSATANWVLLNTKLCPQCRRPIEKNQGCMHMTCLPPCGYEFCWVCLDPWKNHRRCRGFGQGGAPDGDGDGGGSSREEQEQRRRHAQMSLDRYLYHYERWVANYTSLEKVRQDMDELESSEIRRIAAMVELNETNFAFLNEAYEQIAHGRRVLKWAYAYGYYLDPVRDAAKRGLFEHLLDQANSRLDQLHDAAELERREIFCSSAERTIVLDLLSYYQAKVKDHTKATQQFMGNLVKAFETTDLPEFKSLN</sequence>
<evidence type="ECO:0000256" key="10">
    <source>
        <dbReference type="ARBA" id="ARBA00022771"/>
    </source>
</evidence>
<name>A0A4U6TIV5_SETVI</name>
<keyword evidence="11" id="KW-0833">Ubl conjugation pathway</keyword>
<dbReference type="PROSITE" id="PS51873">
    <property type="entry name" value="TRIAD"/>
    <property type="match status" value="1"/>
</dbReference>
<comment type="cofactor">
    <cofactor evidence="2">
        <name>Zn(2+)</name>
        <dbReference type="ChEBI" id="CHEBI:29105"/>
    </cofactor>
</comment>
<comment type="function">
    <text evidence="3">Might act as an E3 ubiquitin-protein ligase, or as part of E3 complex, which accepts ubiquitin from specific E2 ubiquitin-conjugating enzymes and then transfers it to substrates.</text>
</comment>
<dbReference type="Proteomes" id="UP000298652">
    <property type="component" value="Chromosome 8"/>
</dbReference>
<dbReference type="EMBL" id="CM016559">
    <property type="protein sequence ID" value="TKW02320.1"/>
    <property type="molecule type" value="Genomic_DNA"/>
</dbReference>
<evidence type="ECO:0000259" key="15">
    <source>
        <dbReference type="PROSITE" id="PS50089"/>
    </source>
</evidence>
<evidence type="ECO:0000313" key="17">
    <source>
        <dbReference type="EMBL" id="TKW02320.1"/>
    </source>
</evidence>
<dbReference type="SMART" id="SM00647">
    <property type="entry name" value="IBR"/>
    <property type="match status" value="2"/>
</dbReference>
<evidence type="ECO:0000256" key="1">
    <source>
        <dbReference type="ARBA" id="ARBA00001798"/>
    </source>
</evidence>
<dbReference type="CDD" id="cd20346">
    <property type="entry name" value="BRcat_RBR_ANKIB1"/>
    <property type="match status" value="1"/>
</dbReference>
<dbReference type="PANTHER" id="PTHR11685">
    <property type="entry name" value="RBR FAMILY RING FINGER AND IBR DOMAIN-CONTAINING"/>
    <property type="match status" value="1"/>
</dbReference>
<feature type="domain" description="RING-type" evidence="15">
    <location>
        <begin position="135"/>
        <end position="181"/>
    </location>
</feature>
<dbReference type="InterPro" id="IPR031127">
    <property type="entry name" value="E3_UB_ligase_RBR"/>
</dbReference>
<dbReference type="GO" id="GO:0008270">
    <property type="term" value="F:zinc ion binding"/>
    <property type="evidence" value="ECO:0007669"/>
    <property type="project" value="UniProtKB-KW"/>
</dbReference>
<dbReference type="InterPro" id="IPR002867">
    <property type="entry name" value="IBR_dom"/>
</dbReference>
<dbReference type="InterPro" id="IPR048962">
    <property type="entry name" value="ARIH1-like_UBL"/>
</dbReference>
<evidence type="ECO:0000256" key="4">
    <source>
        <dbReference type="ARBA" id="ARBA00004906"/>
    </source>
</evidence>
<dbReference type="InterPro" id="IPR044066">
    <property type="entry name" value="TRIAD_supradom"/>
</dbReference>
<keyword evidence="8" id="KW-0479">Metal-binding</keyword>
<proteinExistence type="inferred from homology"/>
<dbReference type="FunFam" id="3.30.40.10:FF:000019">
    <property type="entry name" value="RBR-type E3 ubiquitin transferase"/>
    <property type="match status" value="1"/>
</dbReference>
<organism evidence="17 18">
    <name type="scientific">Setaria viridis</name>
    <name type="common">Green bristlegrass</name>
    <name type="synonym">Setaria italica subsp. viridis</name>
    <dbReference type="NCBI Taxonomy" id="4556"/>
    <lineage>
        <taxon>Eukaryota</taxon>
        <taxon>Viridiplantae</taxon>
        <taxon>Streptophyta</taxon>
        <taxon>Embryophyta</taxon>
        <taxon>Tracheophyta</taxon>
        <taxon>Spermatophyta</taxon>
        <taxon>Magnoliopsida</taxon>
        <taxon>Liliopsida</taxon>
        <taxon>Poales</taxon>
        <taxon>Poaceae</taxon>
        <taxon>PACMAD clade</taxon>
        <taxon>Panicoideae</taxon>
        <taxon>Panicodae</taxon>
        <taxon>Paniceae</taxon>
        <taxon>Cenchrinae</taxon>
        <taxon>Setaria</taxon>
    </lineage>
</organism>
<feature type="compositionally biased region" description="Gly residues" evidence="14">
    <location>
        <begin position="347"/>
        <end position="359"/>
    </location>
</feature>
<evidence type="ECO:0000256" key="11">
    <source>
        <dbReference type="ARBA" id="ARBA00022786"/>
    </source>
</evidence>
<dbReference type="Gramene" id="TKW02320">
    <property type="protein sequence ID" value="TKW02320"/>
    <property type="gene ID" value="SEVIR_8G236500v2"/>
</dbReference>
<evidence type="ECO:0000256" key="6">
    <source>
        <dbReference type="ARBA" id="ARBA00012251"/>
    </source>
</evidence>
<evidence type="ECO:0000256" key="8">
    <source>
        <dbReference type="ARBA" id="ARBA00022723"/>
    </source>
</evidence>
<comment type="catalytic activity">
    <reaction evidence="1">
        <text>[E2 ubiquitin-conjugating enzyme]-S-ubiquitinyl-L-cysteine + [acceptor protein]-L-lysine = [E2 ubiquitin-conjugating enzyme]-L-cysteine + [acceptor protein]-N(6)-ubiquitinyl-L-lysine.</text>
        <dbReference type="EC" id="2.3.2.31"/>
    </reaction>
</comment>
<dbReference type="PROSITE" id="PS50089">
    <property type="entry name" value="ZF_RING_2"/>
    <property type="match status" value="1"/>
</dbReference>
<dbReference type="Pfam" id="PF01485">
    <property type="entry name" value="IBR"/>
    <property type="match status" value="1"/>
</dbReference>
<keyword evidence="10 13" id="KW-0863">Zinc-finger</keyword>
<feature type="domain" description="RING-type" evidence="16">
    <location>
        <begin position="131"/>
        <end position="352"/>
    </location>
</feature>
<accession>A0A4U6TIV5</accession>
<evidence type="ECO:0000256" key="5">
    <source>
        <dbReference type="ARBA" id="ARBA00005884"/>
    </source>
</evidence>
<dbReference type="Pfam" id="PF22191">
    <property type="entry name" value="IBR_1"/>
    <property type="match status" value="1"/>
</dbReference>
<dbReference type="InterPro" id="IPR001841">
    <property type="entry name" value="Znf_RING"/>
</dbReference>
<dbReference type="OMA" id="CTLAVEY"/>
<keyword evidence="9" id="KW-0677">Repeat</keyword>
<dbReference type="Gene3D" id="1.20.120.1750">
    <property type="match status" value="1"/>
</dbReference>
<dbReference type="SMART" id="SM00184">
    <property type="entry name" value="RING"/>
    <property type="match status" value="2"/>
</dbReference>
<dbReference type="FunFam" id="1.20.120.1750:FF:000027">
    <property type="entry name" value="RBR-type E3 ubiquitin transferase"/>
    <property type="match status" value="1"/>
</dbReference>
<comment type="similarity">
    <text evidence="5">Belongs to the RBR family. Ariadne subfamily.</text>
</comment>
<evidence type="ECO:0000256" key="2">
    <source>
        <dbReference type="ARBA" id="ARBA00001947"/>
    </source>
</evidence>
<dbReference type="AlphaFoldDB" id="A0A4U6TIV5"/>
<dbReference type="Pfam" id="PF21235">
    <property type="entry name" value="UBA_ARI1"/>
    <property type="match status" value="1"/>
</dbReference>
<feature type="region of interest" description="Disordered" evidence="14">
    <location>
        <begin position="347"/>
        <end position="367"/>
    </location>
</feature>
<evidence type="ECO:0000256" key="3">
    <source>
        <dbReference type="ARBA" id="ARBA00003976"/>
    </source>
</evidence>
<evidence type="ECO:0000256" key="14">
    <source>
        <dbReference type="SAM" id="MobiDB-lite"/>
    </source>
</evidence>
<evidence type="ECO:0000256" key="7">
    <source>
        <dbReference type="ARBA" id="ARBA00022679"/>
    </source>
</evidence>
<dbReference type="SUPFAM" id="SSF57850">
    <property type="entry name" value="RING/U-box"/>
    <property type="match status" value="3"/>
</dbReference>
<reference evidence="17" key="1">
    <citation type="submission" date="2019-03" db="EMBL/GenBank/DDBJ databases">
        <title>WGS assembly of Setaria viridis.</title>
        <authorList>
            <person name="Huang P."/>
            <person name="Jenkins J."/>
            <person name="Grimwood J."/>
            <person name="Barry K."/>
            <person name="Healey A."/>
            <person name="Mamidi S."/>
            <person name="Sreedasyam A."/>
            <person name="Shu S."/>
            <person name="Feldman M."/>
            <person name="Wu J."/>
            <person name="Yu Y."/>
            <person name="Chen C."/>
            <person name="Johnson J."/>
            <person name="Rokhsar D."/>
            <person name="Baxter I."/>
            <person name="Schmutz J."/>
            <person name="Brutnell T."/>
            <person name="Kellogg E."/>
        </authorList>
    </citation>
    <scope>NUCLEOTIDE SEQUENCE [LARGE SCALE GENOMIC DNA]</scope>
</reference>
<evidence type="ECO:0000313" key="18">
    <source>
        <dbReference type="Proteomes" id="UP000298652"/>
    </source>
</evidence>
<evidence type="ECO:0000256" key="12">
    <source>
        <dbReference type="ARBA" id="ARBA00022833"/>
    </source>
</evidence>
<keyword evidence="18" id="KW-1185">Reference proteome</keyword>
<evidence type="ECO:0000256" key="9">
    <source>
        <dbReference type="ARBA" id="ARBA00022737"/>
    </source>
</evidence>
<evidence type="ECO:0000259" key="16">
    <source>
        <dbReference type="PROSITE" id="PS51873"/>
    </source>
</evidence>
<gene>
    <name evidence="17" type="ORF">SEVIR_8G236500v2</name>
</gene>
<keyword evidence="12" id="KW-0862">Zinc</keyword>
<dbReference type="Gene3D" id="3.30.40.10">
    <property type="entry name" value="Zinc/RING finger domain, C3HC4 (zinc finger)"/>
    <property type="match status" value="1"/>
</dbReference>
<dbReference type="EC" id="2.3.2.31" evidence="6"/>
<protein>
    <recommendedName>
        <fullName evidence="6">RBR-type E3 ubiquitin transferase</fullName>
        <ecNumber evidence="6">2.3.2.31</ecNumber>
    </recommendedName>
</protein>
<comment type="pathway">
    <text evidence="4">Protein modification; protein ubiquitination.</text>
</comment>
<keyword evidence="7" id="KW-0808">Transferase</keyword>
<dbReference type="GO" id="GO:0016567">
    <property type="term" value="P:protein ubiquitination"/>
    <property type="evidence" value="ECO:0007669"/>
    <property type="project" value="InterPro"/>
</dbReference>
<evidence type="ECO:0000256" key="13">
    <source>
        <dbReference type="PROSITE-ProRule" id="PRU00175"/>
    </source>
</evidence>
<dbReference type="GO" id="GO:0061630">
    <property type="term" value="F:ubiquitin protein ligase activity"/>
    <property type="evidence" value="ECO:0007669"/>
    <property type="project" value="UniProtKB-EC"/>
</dbReference>
<dbReference type="InterPro" id="IPR013083">
    <property type="entry name" value="Znf_RING/FYVE/PHD"/>
</dbReference>